<sequence length="166" mass="17764">MSAELLGELIPTGGGDPIPLRRSPLTIGRRSRCDIVLAFDNVSGKHCQLELKDGYWHVADLGSSNGIRVDGSRCMESALPPGSMLRIARHEYEIAYTPQGDGPAPEVMGGERFGGSLMQLAGLEKPERPAPAKRSSPKTLASTDLPPGDDEEEDEALRLLLGGDDD</sequence>
<gene>
    <name evidence="3" type="ORF">LzC2_03150</name>
</gene>
<dbReference type="CDD" id="cd00060">
    <property type="entry name" value="FHA"/>
    <property type="match status" value="1"/>
</dbReference>
<dbReference type="Pfam" id="PF00498">
    <property type="entry name" value="FHA"/>
    <property type="match status" value="1"/>
</dbReference>
<accession>A0ABX1V9Z7</accession>
<dbReference type="RefSeq" id="WP_171183013.1">
    <property type="nucleotide sequence ID" value="NZ_WTPX01000005.1"/>
</dbReference>
<protein>
    <recommendedName>
        <fullName evidence="2">FHA domain-containing protein</fullName>
    </recommendedName>
</protein>
<dbReference type="PANTHER" id="PTHR23308">
    <property type="entry name" value="NUCLEAR INHIBITOR OF PROTEIN PHOSPHATASE-1"/>
    <property type="match status" value="1"/>
</dbReference>
<reference evidence="3 4" key="1">
    <citation type="journal article" date="2020" name="Syst. Appl. Microbiol.">
        <title>Alienimonas chondri sp. nov., a novel planctomycete isolated from the biofilm of the red alga Chondrus crispus.</title>
        <authorList>
            <person name="Vitorino I."/>
            <person name="Albuquerque L."/>
            <person name="Wiegand S."/>
            <person name="Kallscheuer N."/>
            <person name="da Costa M.S."/>
            <person name="Lobo-da-Cunha A."/>
            <person name="Jogler C."/>
            <person name="Lage O.M."/>
        </authorList>
    </citation>
    <scope>NUCLEOTIDE SEQUENCE [LARGE SCALE GENOMIC DNA]</scope>
    <source>
        <strain evidence="3 4">LzC2</strain>
    </source>
</reference>
<keyword evidence="4" id="KW-1185">Reference proteome</keyword>
<dbReference type="SUPFAM" id="SSF49879">
    <property type="entry name" value="SMAD/FHA domain"/>
    <property type="match status" value="1"/>
</dbReference>
<evidence type="ECO:0000256" key="1">
    <source>
        <dbReference type="SAM" id="MobiDB-lite"/>
    </source>
</evidence>
<feature type="region of interest" description="Disordered" evidence="1">
    <location>
        <begin position="97"/>
        <end position="153"/>
    </location>
</feature>
<dbReference type="SMART" id="SM00240">
    <property type="entry name" value="FHA"/>
    <property type="match status" value="1"/>
</dbReference>
<evidence type="ECO:0000313" key="3">
    <source>
        <dbReference type="EMBL" id="NNJ24261.1"/>
    </source>
</evidence>
<evidence type="ECO:0000259" key="2">
    <source>
        <dbReference type="PROSITE" id="PS50006"/>
    </source>
</evidence>
<proteinExistence type="predicted"/>
<comment type="caution">
    <text evidence="3">The sequence shown here is derived from an EMBL/GenBank/DDBJ whole genome shotgun (WGS) entry which is preliminary data.</text>
</comment>
<feature type="domain" description="FHA" evidence="2">
    <location>
        <begin position="25"/>
        <end position="74"/>
    </location>
</feature>
<name>A0ABX1V9Z7_9PLAN</name>
<dbReference type="InterPro" id="IPR000253">
    <property type="entry name" value="FHA_dom"/>
</dbReference>
<dbReference type="PROSITE" id="PS50006">
    <property type="entry name" value="FHA_DOMAIN"/>
    <property type="match status" value="1"/>
</dbReference>
<dbReference type="InterPro" id="IPR050923">
    <property type="entry name" value="Cell_Proc_Reg/RNA_Proc"/>
</dbReference>
<dbReference type="Proteomes" id="UP000609651">
    <property type="component" value="Unassembled WGS sequence"/>
</dbReference>
<organism evidence="3 4">
    <name type="scientific">Alienimonas chondri</name>
    <dbReference type="NCBI Taxonomy" id="2681879"/>
    <lineage>
        <taxon>Bacteria</taxon>
        <taxon>Pseudomonadati</taxon>
        <taxon>Planctomycetota</taxon>
        <taxon>Planctomycetia</taxon>
        <taxon>Planctomycetales</taxon>
        <taxon>Planctomycetaceae</taxon>
        <taxon>Alienimonas</taxon>
    </lineage>
</organism>
<evidence type="ECO:0000313" key="4">
    <source>
        <dbReference type="Proteomes" id="UP000609651"/>
    </source>
</evidence>
<dbReference type="EMBL" id="WTPX01000005">
    <property type="protein sequence ID" value="NNJ24261.1"/>
    <property type="molecule type" value="Genomic_DNA"/>
</dbReference>
<dbReference type="InterPro" id="IPR008984">
    <property type="entry name" value="SMAD_FHA_dom_sf"/>
</dbReference>
<dbReference type="Gene3D" id="2.60.200.20">
    <property type="match status" value="1"/>
</dbReference>